<dbReference type="Pfam" id="PF21467">
    <property type="entry name" value="BetaGal_gal-bd"/>
    <property type="match status" value="1"/>
</dbReference>
<dbReference type="InterPro" id="IPR008979">
    <property type="entry name" value="Galactose-bd-like_sf"/>
</dbReference>
<protein>
    <submittedName>
        <fullName evidence="7">Beta-galactosidase</fullName>
        <ecNumber evidence="7">3.2.1.23</ecNumber>
    </submittedName>
</protein>
<dbReference type="Gene3D" id="3.20.20.80">
    <property type="entry name" value="Glycosidases"/>
    <property type="match status" value="1"/>
</dbReference>
<dbReference type="InterPro" id="IPR019801">
    <property type="entry name" value="Glyco_hydro_35_CS"/>
</dbReference>
<feature type="domain" description="Beta-galactosidase galactose-binding" evidence="6">
    <location>
        <begin position="492"/>
        <end position="552"/>
    </location>
</feature>
<dbReference type="EMBL" id="JARMAB010000012">
    <property type="protein sequence ID" value="MED1203383.1"/>
    <property type="molecule type" value="Genomic_DNA"/>
</dbReference>
<dbReference type="Gene3D" id="2.60.120.260">
    <property type="entry name" value="Galactose-binding domain-like"/>
    <property type="match status" value="2"/>
</dbReference>
<feature type="domain" description="Beta-galactosidase 1-like first all-beta" evidence="5">
    <location>
        <begin position="365"/>
        <end position="474"/>
    </location>
</feature>
<dbReference type="InterPro" id="IPR017853">
    <property type="entry name" value="GH"/>
</dbReference>
<reference evidence="7 8" key="1">
    <citation type="submission" date="2023-03" db="EMBL/GenBank/DDBJ databases">
        <title>Bacillus Genome Sequencing.</title>
        <authorList>
            <person name="Dunlap C."/>
        </authorList>
    </citation>
    <scope>NUCLEOTIDE SEQUENCE [LARGE SCALE GENOMIC DNA]</scope>
    <source>
        <strain evidence="7 8">B-23453</strain>
    </source>
</reference>
<dbReference type="EC" id="3.2.1.23" evidence="7"/>
<accession>A0ABU6MIA3</accession>
<dbReference type="Pfam" id="PF01301">
    <property type="entry name" value="Glyco_hydro_35"/>
    <property type="match status" value="1"/>
</dbReference>
<keyword evidence="3 7" id="KW-0326">Glycosidase</keyword>
<dbReference type="InterPro" id="IPR031330">
    <property type="entry name" value="Gly_Hdrlase_35_cat"/>
</dbReference>
<dbReference type="InterPro" id="IPR048912">
    <property type="entry name" value="BetaGal1-like_ABD1"/>
</dbReference>
<name>A0ABU6MIA3_9BACI</name>
<dbReference type="SUPFAM" id="SSF51445">
    <property type="entry name" value="(Trans)glycosidases"/>
    <property type="match status" value="1"/>
</dbReference>
<evidence type="ECO:0000256" key="2">
    <source>
        <dbReference type="ARBA" id="ARBA00022801"/>
    </source>
</evidence>
<comment type="caution">
    <text evidence="7">The sequence shown here is derived from an EMBL/GenBank/DDBJ whole genome shotgun (WGS) entry which is preliminary data.</text>
</comment>
<evidence type="ECO:0000313" key="7">
    <source>
        <dbReference type="EMBL" id="MED1203383.1"/>
    </source>
</evidence>
<organism evidence="7 8">
    <name type="scientific">Heyndrickxia acidicola</name>
    <dbReference type="NCBI Taxonomy" id="209389"/>
    <lineage>
        <taxon>Bacteria</taxon>
        <taxon>Bacillati</taxon>
        <taxon>Bacillota</taxon>
        <taxon>Bacilli</taxon>
        <taxon>Bacillales</taxon>
        <taxon>Bacillaceae</taxon>
        <taxon>Heyndrickxia</taxon>
    </lineage>
</organism>
<evidence type="ECO:0000259" key="5">
    <source>
        <dbReference type="Pfam" id="PF21317"/>
    </source>
</evidence>
<dbReference type="Pfam" id="PF21317">
    <property type="entry name" value="BetaGal_ABD_1"/>
    <property type="match status" value="1"/>
</dbReference>
<evidence type="ECO:0000259" key="4">
    <source>
        <dbReference type="Pfam" id="PF01301"/>
    </source>
</evidence>
<gene>
    <name evidence="7" type="ORF">P4T90_09865</name>
</gene>
<evidence type="ECO:0000259" key="6">
    <source>
        <dbReference type="Pfam" id="PF21467"/>
    </source>
</evidence>
<feature type="domain" description="Glycoside hydrolase 35 catalytic" evidence="4">
    <location>
        <begin position="8"/>
        <end position="320"/>
    </location>
</feature>
<sequence>MLTVQGNQFVVNGRPFQILSGAIHYFRVVPEYWEDRLLKLKHCGLNTVETYIPWNLHEPKKGQFHFTGIADLEAFVRLAESLGLYVILRPSPYICAEWEFGGLPAWLLKEKDIELRCSHPAFLQHIEEYYDELIPRIKPLLSTNGGPVLAVQIENEYGGYGNDKTYLAFLRDALQKRGVDVLLFTSDGPDMLADGSLPDVLATVNFGSRPDEAFQKLKAFQPGRPLMCMEFWDGWFDHWTGEHHVRDGKDVADTLEQMLEMGASVNFYMFHGGTNFAFYNGANHYETYTPTITSYDYDSLLSESGDITPKYEMVKKVLAKYAKRQETKMPATSPKKAYGTVELTESISLFDTLPAIGKTVRSPYPLTMEQLDQSYGFTLYKTTIDGKGRFEMDITPVRDRAFIYVNRHYQKTVSRRDENKFVMLDFPQEINSLEILVENMGRVNYGKNLKDSKGMAGNLWINNKYVFDWEMTAIELDRLPVLFKNQKENRYPKFFRGILEIQEDAAPDTFVQLDGWTKGNVFINGFNLGRYWSVGPQATLYLPGPLLKKGKNELVVLELEGNRTTTISLAAEPNLG</sequence>
<dbReference type="InterPro" id="IPR026283">
    <property type="entry name" value="B-gal_1-like"/>
</dbReference>
<keyword evidence="2 7" id="KW-0378">Hydrolase</keyword>
<dbReference type="PIRSF" id="PIRSF006336">
    <property type="entry name" value="B-gal"/>
    <property type="match status" value="1"/>
</dbReference>
<dbReference type="SUPFAM" id="SSF49785">
    <property type="entry name" value="Galactose-binding domain-like"/>
    <property type="match status" value="1"/>
</dbReference>
<comment type="similarity">
    <text evidence="1">Belongs to the glycosyl hydrolase 35 family.</text>
</comment>
<evidence type="ECO:0000256" key="3">
    <source>
        <dbReference type="ARBA" id="ARBA00023295"/>
    </source>
</evidence>
<proteinExistence type="inferred from homology"/>
<dbReference type="Proteomes" id="UP001341444">
    <property type="component" value="Unassembled WGS sequence"/>
</dbReference>
<dbReference type="GO" id="GO:0004565">
    <property type="term" value="F:beta-galactosidase activity"/>
    <property type="evidence" value="ECO:0007669"/>
    <property type="project" value="UniProtKB-EC"/>
</dbReference>
<evidence type="ECO:0000313" key="8">
    <source>
        <dbReference type="Proteomes" id="UP001341444"/>
    </source>
</evidence>
<dbReference type="InterPro" id="IPR001944">
    <property type="entry name" value="Glycoside_Hdrlase_35"/>
</dbReference>
<keyword evidence="8" id="KW-1185">Reference proteome</keyword>
<dbReference type="InterPro" id="IPR048913">
    <property type="entry name" value="BetaGal_gal-bd"/>
</dbReference>
<dbReference type="RefSeq" id="WP_066268921.1">
    <property type="nucleotide sequence ID" value="NZ_JARMAB010000012.1"/>
</dbReference>
<evidence type="ECO:0000256" key="1">
    <source>
        <dbReference type="ARBA" id="ARBA00009809"/>
    </source>
</evidence>
<dbReference type="PANTHER" id="PTHR23421">
    <property type="entry name" value="BETA-GALACTOSIDASE RELATED"/>
    <property type="match status" value="1"/>
</dbReference>
<dbReference type="PRINTS" id="PR00742">
    <property type="entry name" value="GLHYDRLASE35"/>
</dbReference>
<dbReference type="PROSITE" id="PS01182">
    <property type="entry name" value="GLYCOSYL_HYDROL_F35"/>
    <property type="match status" value="1"/>
</dbReference>